<dbReference type="RefSeq" id="WP_006778261.1">
    <property type="nucleotide sequence ID" value="NZ_CP040506.1"/>
</dbReference>
<dbReference type="InterPro" id="IPR050250">
    <property type="entry name" value="Macrolide_Exporter_MacB"/>
</dbReference>
<evidence type="ECO:0000256" key="7">
    <source>
        <dbReference type="SAM" id="Phobius"/>
    </source>
</evidence>
<dbReference type="HOGENOM" id="CLU_010964_0_0_9"/>
<dbReference type="InterPro" id="IPR003838">
    <property type="entry name" value="ABC3_permease_C"/>
</dbReference>
<keyword evidence="2" id="KW-1003">Cell membrane</keyword>
<feature type="transmembrane region" description="Helical" evidence="7">
    <location>
        <begin position="161"/>
        <end position="182"/>
    </location>
</feature>
<evidence type="ECO:0000256" key="2">
    <source>
        <dbReference type="ARBA" id="ARBA00022475"/>
    </source>
</evidence>
<keyword evidence="5 7" id="KW-0472">Membrane</keyword>
<evidence type="ECO:0000313" key="9">
    <source>
        <dbReference type="EMBL" id="EHI61828.1"/>
    </source>
</evidence>
<evidence type="ECO:0000256" key="3">
    <source>
        <dbReference type="ARBA" id="ARBA00022692"/>
    </source>
</evidence>
<feature type="transmembrane region" description="Helical" evidence="7">
    <location>
        <begin position="603"/>
        <end position="624"/>
    </location>
</feature>
<feature type="transmembrane region" description="Helical" evidence="7">
    <location>
        <begin position="561"/>
        <end position="583"/>
    </location>
</feature>
<dbReference type="GO" id="GO:0005886">
    <property type="term" value="C:plasma membrane"/>
    <property type="evidence" value="ECO:0007669"/>
    <property type="project" value="UniProtKB-SubCell"/>
</dbReference>
<dbReference type="PANTHER" id="PTHR30572">
    <property type="entry name" value="MEMBRANE COMPONENT OF TRANSPORTER-RELATED"/>
    <property type="match status" value="1"/>
</dbReference>
<feature type="domain" description="ABC3 transporter permease C-terminal" evidence="8">
    <location>
        <begin position="517"/>
        <end position="628"/>
    </location>
</feature>
<feature type="transmembrane region" description="Helical" evidence="7">
    <location>
        <begin position="235"/>
        <end position="255"/>
    </location>
</feature>
<dbReference type="PANTHER" id="PTHR30572:SF4">
    <property type="entry name" value="ABC TRANSPORTER PERMEASE YTRF"/>
    <property type="match status" value="1"/>
</dbReference>
<feature type="transmembrane region" description="Helical" evidence="7">
    <location>
        <begin position="512"/>
        <end position="534"/>
    </location>
</feature>
<organism evidence="9 10">
    <name type="scientific">Hungatella hathewayi WAL-18680</name>
    <dbReference type="NCBI Taxonomy" id="742737"/>
    <lineage>
        <taxon>Bacteria</taxon>
        <taxon>Bacillati</taxon>
        <taxon>Bacillota</taxon>
        <taxon>Clostridia</taxon>
        <taxon>Lachnospirales</taxon>
        <taxon>Lachnospiraceae</taxon>
        <taxon>Hungatella</taxon>
    </lineage>
</organism>
<proteinExistence type="inferred from homology"/>
<dbReference type="AlphaFoldDB" id="G5I9T9"/>
<comment type="similarity">
    <text evidence="6">Belongs to the ABC-4 integral membrane protein family.</text>
</comment>
<reference evidence="9 10" key="1">
    <citation type="submission" date="2011-08" db="EMBL/GenBank/DDBJ databases">
        <title>The Genome Sequence of Clostridium hathewayi WAL-18680.</title>
        <authorList>
            <consortium name="The Broad Institute Genome Sequencing Platform"/>
            <person name="Earl A."/>
            <person name="Ward D."/>
            <person name="Feldgarden M."/>
            <person name="Gevers D."/>
            <person name="Finegold S.M."/>
            <person name="Summanen P.H."/>
            <person name="Molitoris D.R."/>
            <person name="Song M."/>
            <person name="Daigneault M."/>
            <person name="Allen-Vercoe E."/>
            <person name="Young S.K."/>
            <person name="Zeng Q."/>
            <person name="Gargeya S."/>
            <person name="Fitzgerald M."/>
            <person name="Haas B."/>
            <person name="Abouelleil A."/>
            <person name="Alvarado L."/>
            <person name="Arachchi H.M."/>
            <person name="Berlin A."/>
            <person name="Brown A."/>
            <person name="Chapman S.B."/>
            <person name="Chen Z."/>
            <person name="Dunbar C."/>
            <person name="Freedman E."/>
            <person name="Gearin G."/>
            <person name="Gellesch M."/>
            <person name="Goldberg J."/>
            <person name="Griggs A."/>
            <person name="Gujja S."/>
            <person name="Heiman D."/>
            <person name="Howarth C."/>
            <person name="Larson L."/>
            <person name="Lui A."/>
            <person name="MacDonald P.J.P."/>
            <person name="Montmayeur A."/>
            <person name="Murphy C."/>
            <person name="Neiman D."/>
            <person name="Pearson M."/>
            <person name="Priest M."/>
            <person name="Roberts A."/>
            <person name="Saif S."/>
            <person name="Shea T."/>
            <person name="Shenoy N."/>
            <person name="Sisk P."/>
            <person name="Stolte C."/>
            <person name="Sykes S."/>
            <person name="Wortman J."/>
            <person name="Nusbaum C."/>
            <person name="Birren B."/>
        </authorList>
    </citation>
    <scope>NUCLEOTIDE SEQUENCE [LARGE SCALE GENOMIC DNA]</scope>
    <source>
        <strain evidence="9 10">WAL-18680</strain>
    </source>
</reference>
<evidence type="ECO:0000256" key="1">
    <source>
        <dbReference type="ARBA" id="ARBA00004651"/>
    </source>
</evidence>
<feature type="transmembrane region" description="Helical" evidence="7">
    <location>
        <begin position="18"/>
        <end position="42"/>
    </location>
</feature>
<evidence type="ECO:0000313" key="10">
    <source>
        <dbReference type="Proteomes" id="UP000005384"/>
    </source>
</evidence>
<dbReference type="PATRIC" id="fig|742737.3.peg.274"/>
<keyword evidence="10" id="KW-1185">Reference proteome</keyword>
<dbReference type="Proteomes" id="UP000005384">
    <property type="component" value="Unassembled WGS sequence"/>
</dbReference>
<keyword evidence="4 7" id="KW-1133">Transmembrane helix</keyword>
<dbReference type="EMBL" id="ADLN01000001">
    <property type="protein sequence ID" value="EHI61828.1"/>
    <property type="molecule type" value="Genomic_DNA"/>
</dbReference>
<protein>
    <recommendedName>
        <fullName evidence="8">ABC3 transporter permease C-terminal domain-containing protein</fullName>
    </recommendedName>
</protein>
<evidence type="ECO:0000256" key="6">
    <source>
        <dbReference type="ARBA" id="ARBA00038076"/>
    </source>
</evidence>
<gene>
    <name evidence="9" type="ORF">HMPREF9473_00279</name>
</gene>
<evidence type="ECO:0000259" key="8">
    <source>
        <dbReference type="Pfam" id="PF02687"/>
    </source>
</evidence>
<dbReference type="GO" id="GO:0022857">
    <property type="term" value="F:transmembrane transporter activity"/>
    <property type="evidence" value="ECO:0007669"/>
    <property type="project" value="TreeGrafter"/>
</dbReference>
<evidence type="ECO:0000256" key="4">
    <source>
        <dbReference type="ARBA" id="ARBA00022989"/>
    </source>
</evidence>
<feature type="transmembrane region" description="Helical" evidence="7">
    <location>
        <begin position="62"/>
        <end position="86"/>
    </location>
</feature>
<feature type="transmembrane region" description="Helical" evidence="7">
    <location>
        <begin position="118"/>
        <end position="141"/>
    </location>
</feature>
<dbReference type="Pfam" id="PF02687">
    <property type="entry name" value="FtsX"/>
    <property type="match status" value="2"/>
</dbReference>
<evidence type="ECO:0000256" key="5">
    <source>
        <dbReference type="ARBA" id="ARBA00023136"/>
    </source>
</evidence>
<feature type="domain" description="ABC3 transporter permease C-terminal" evidence="8">
    <location>
        <begin position="69"/>
        <end position="190"/>
    </location>
</feature>
<comment type="subcellular location">
    <subcellularLocation>
        <location evidence="1">Cell membrane</location>
        <topology evidence="1">Multi-pass membrane protein</topology>
    </subcellularLocation>
</comment>
<comment type="caution">
    <text evidence="9">The sequence shown here is derived from an EMBL/GenBank/DDBJ whole genome shotgun (WGS) entry which is preliminary data.</text>
</comment>
<keyword evidence="3 7" id="KW-0812">Transmembrane</keyword>
<sequence>MWSSYAIRYIKANRITSVFLAGISFLSAVLLALTSGVFYNLWTDRIHRQILKTGDAPSVAEPIIIAYIVILMMVCASLTAMIHNAFEVSMNSRLHQLGILKSVGATPGQIRSMLLQEVLILCTIPAAAGVLTGFGLCYGFLQLIISVTASVRKYDVIFQYHWGIGIASFALSMVTVLLSAWIPARHISRLTSLEAIHSGADTVPGGMRHFPVISRVFGIYGELARKSLYARRKSLRTSTVSLMFSFLAFISFLNLEAISGMSTQQTYYERFRDVWDIMFTAEYGPERNQELLADIRGMEGVENCIAYQRFMASADISGEMLNDVLLGNGMEILDKNVDRNEDGDYVFRTPVYVLDDTSFQAYCTAQGITGEEQAVVVNKIWDSAHSDRIHRTYLPLLDDSGSLSLNLVNVDLAGMPTVPVTVSAYSDAFPAIREDFIQYSLTLIISQEMYQDMADSFPDVQVHYNIKAASGQAIPAIRNALPMQLSEEELYTLQSRPEQESSEASMRNGLKIVIGALAGLLACIGITNIFSSVLGQIHQRRKEFARYLSAGLSPKGMRKILLMETLILSLNPLILSLVINVPITAFALHSACLPAKEFLPNAPVIPTFLFAAFVLLTVGLAYYLGGRYICRGNMVDVLKDETMV</sequence>
<name>G5I9T9_9FIRM</name>
<accession>G5I9T9</accession>